<proteinExistence type="inferred from homology"/>
<dbReference type="STRING" id="648782.SAMN04488554_3263"/>
<dbReference type="OrthoDB" id="9793175at2"/>
<organism evidence="7 8">
    <name type="scientific">Ruania alba</name>
    <dbReference type="NCBI Taxonomy" id="648782"/>
    <lineage>
        <taxon>Bacteria</taxon>
        <taxon>Bacillati</taxon>
        <taxon>Actinomycetota</taxon>
        <taxon>Actinomycetes</taxon>
        <taxon>Micrococcales</taxon>
        <taxon>Ruaniaceae</taxon>
        <taxon>Ruania</taxon>
    </lineage>
</organism>
<evidence type="ECO:0000313" key="8">
    <source>
        <dbReference type="Proteomes" id="UP000199220"/>
    </source>
</evidence>
<dbReference type="GO" id="GO:0030288">
    <property type="term" value="C:outer membrane-bounded periplasmic space"/>
    <property type="evidence" value="ECO:0007669"/>
    <property type="project" value="TreeGrafter"/>
</dbReference>
<accession>A0A1H5MAY6</accession>
<keyword evidence="4 5" id="KW-0732">Signal</keyword>
<dbReference type="Gene3D" id="3.40.50.1980">
    <property type="entry name" value="Nitrogenase molybdenum iron protein domain"/>
    <property type="match status" value="2"/>
</dbReference>
<evidence type="ECO:0000256" key="2">
    <source>
        <dbReference type="ARBA" id="ARBA00008814"/>
    </source>
</evidence>
<dbReference type="Proteomes" id="UP000199220">
    <property type="component" value="Unassembled WGS sequence"/>
</dbReference>
<dbReference type="InterPro" id="IPR002491">
    <property type="entry name" value="ABC_transptr_periplasmic_BD"/>
</dbReference>
<protein>
    <submittedName>
        <fullName evidence="7">Iron complex transport system substrate-binding protein</fullName>
    </submittedName>
</protein>
<dbReference type="AlphaFoldDB" id="A0A1H5MAY6"/>
<comment type="similarity">
    <text evidence="2">Belongs to the bacterial solute-binding protein 8 family.</text>
</comment>
<keyword evidence="8" id="KW-1185">Reference proteome</keyword>
<dbReference type="SUPFAM" id="SSF53807">
    <property type="entry name" value="Helical backbone' metal receptor"/>
    <property type="match status" value="1"/>
</dbReference>
<dbReference type="CDD" id="cd01146">
    <property type="entry name" value="FhuD"/>
    <property type="match status" value="1"/>
</dbReference>
<evidence type="ECO:0000256" key="3">
    <source>
        <dbReference type="ARBA" id="ARBA00022448"/>
    </source>
</evidence>
<feature type="signal peptide" evidence="5">
    <location>
        <begin position="1"/>
        <end position="30"/>
    </location>
</feature>
<gene>
    <name evidence="7" type="ORF">SAMN04488554_3263</name>
</gene>
<dbReference type="Pfam" id="PF01497">
    <property type="entry name" value="Peripla_BP_2"/>
    <property type="match status" value="1"/>
</dbReference>
<evidence type="ECO:0000256" key="5">
    <source>
        <dbReference type="SAM" id="SignalP"/>
    </source>
</evidence>
<feature type="chain" id="PRO_5038851289" evidence="5">
    <location>
        <begin position="31"/>
        <end position="335"/>
    </location>
</feature>
<dbReference type="InterPro" id="IPR051313">
    <property type="entry name" value="Bact_iron-sidero_bind"/>
</dbReference>
<evidence type="ECO:0000256" key="1">
    <source>
        <dbReference type="ARBA" id="ARBA00004196"/>
    </source>
</evidence>
<dbReference type="PANTHER" id="PTHR30532:SF21">
    <property type="entry name" value="SIDEROPHORE-BINDING LIPOPROTEIN YFIY-RELATED"/>
    <property type="match status" value="1"/>
</dbReference>
<feature type="domain" description="Fe/B12 periplasmic-binding" evidence="6">
    <location>
        <begin position="64"/>
        <end position="335"/>
    </location>
</feature>
<evidence type="ECO:0000259" key="6">
    <source>
        <dbReference type="PROSITE" id="PS50983"/>
    </source>
</evidence>
<dbReference type="EMBL" id="FNTX01000002">
    <property type="protein sequence ID" value="SEE86502.1"/>
    <property type="molecule type" value="Genomic_DNA"/>
</dbReference>
<comment type="subcellular location">
    <subcellularLocation>
        <location evidence="1">Cell envelope</location>
    </subcellularLocation>
</comment>
<evidence type="ECO:0000256" key="4">
    <source>
        <dbReference type="ARBA" id="ARBA00022729"/>
    </source>
</evidence>
<dbReference type="PROSITE" id="PS50983">
    <property type="entry name" value="FE_B12_PBP"/>
    <property type="match status" value="1"/>
</dbReference>
<reference evidence="8" key="1">
    <citation type="submission" date="2016-10" db="EMBL/GenBank/DDBJ databases">
        <authorList>
            <person name="Varghese N."/>
            <person name="Submissions S."/>
        </authorList>
    </citation>
    <scope>NUCLEOTIDE SEQUENCE [LARGE SCALE GENOMIC DNA]</scope>
    <source>
        <strain evidence="8">DSM 21368</strain>
    </source>
</reference>
<sequence length="335" mass="36286">MESHPTMPRTRSALAPAALLTLLLSACGTAATSSGEGGGSDENTSAVTVEHAMGSTDVECTPQRVVTLGQGQTDSVLALGVTPVGVVSPWTDDWYSYLPDEVNEAEVLGTELEPDLEAIAALEPDVILGSKLRHEALYDQLSQIAPTVFSETIGVTWKENVSLWSEALCLEEEGEQIVTEYEERAAALGSALAERDEADTEVSMIRFMPDQVRIYLTGFPGSVLRDAGLQRPEAQQVEDWASSDQLIEISEERIPEMDGDVIFQMVSSEHYAQQGSQTVDEQIERWTSTDLWQNLSAVQAGNVVVVDESHWNLGGGIGSANAMLDDLEDHFLDGE</sequence>
<name>A0A1H5MAY6_9MICO</name>
<keyword evidence="3" id="KW-0813">Transport</keyword>
<evidence type="ECO:0000313" key="7">
    <source>
        <dbReference type="EMBL" id="SEE86502.1"/>
    </source>
</evidence>
<dbReference type="PANTHER" id="PTHR30532">
    <property type="entry name" value="IRON III DICITRATE-BINDING PERIPLASMIC PROTEIN"/>
    <property type="match status" value="1"/>
</dbReference>
<dbReference type="GO" id="GO:1901678">
    <property type="term" value="P:iron coordination entity transport"/>
    <property type="evidence" value="ECO:0007669"/>
    <property type="project" value="UniProtKB-ARBA"/>
</dbReference>